<evidence type="ECO:0000313" key="1">
    <source>
        <dbReference type="EMBL" id="EYC23734.1"/>
    </source>
</evidence>
<sequence length="77" mass="8807">MMKNSLFIFATFRQAGSFTAKSLDRSQSITVARIACLTYKVVSRHTVVNYGIIRRYEPGFGSSVHEHKQLREGRRLS</sequence>
<proteinExistence type="predicted"/>
<name>A0A016V7U3_9BILA</name>
<evidence type="ECO:0000313" key="2">
    <source>
        <dbReference type="Proteomes" id="UP000024635"/>
    </source>
</evidence>
<dbReference type="AlphaFoldDB" id="A0A016V7U3"/>
<dbReference type="Proteomes" id="UP000024635">
    <property type="component" value="Unassembled WGS sequence"/>
</dbReference>
<gene>
    <name evidence="1" type="primary">Acey_s0015.g2808</name>
    <name evidence="1" type="ORF">Y032_0015g2808</name>
</gene>
<comment type="caution">
    <text evidence="1">The sequence shown here is derived from an EMBL/GenBank/DDBJ whole genome shotgun (WGS) entry which is preliminary data.</text>
</comment>
<reference evidence="2" key="1">
    <citation type="journal article" date="2015" name="Nat. Genet.">
        <title>The genome and transcriptome of the zoonotic hookworm Ancylostoma ceylanicum identify infection-specific gene families.</title>
        <authorList>
            <person name="Schwarz E.M."/>
            <person name="Hu Y."/>
            <person name="Antoshechkin I."/>
            <person name="Miller M.M."/>
            <person name="Sternberg P.W."/>
            <person name="Aroian R.V."/>
        </authorList>
    </citation>
    <scope>NUCLEOTIDE SEQUENCE</scope>
    <source>
        <strain evidence="2">HY135</strain>
    </source>
</reference>
<dbReference type="EMBL" id="JARK01001351">
    <property type="protein sequence ID" value="EYC23734.1"/>
    <property type="molecule type" value="Genomic_DNA"/>
</dbReference>
<keyword evidence="2" id="KW-1185">Reference proteome</keyword>
<protein>
    <submittedName>
        <fullName evidence="1">Uncharacterized protein</fullName>
    </submittedName>
</protein>
<organism evidence="1 2">
    <name type="scientific">Ancylostoma ceylanicum</name>
    <dbReference type="NCBI Taxonomy" id="53326"/>
    <lineage>
        <taxon>Eukaryota</taxon>
        <taxon>Metazoa</taxon>
        <taxon>Ecdysozoa</taxon>
        <taxon>Nematoda</taxon>
        <taxon>Chromadorea</taxon>
        <taxon>Rhabditida</taxon>
        <taxon>Rhabditina</taxon>
        <taxon>Rhabditomorpha</taxon>
        <taxon>Strongyloidea</taxon>
        <taxon>Ancylostomatidae</taxon>
        <taxon>Ancylostomatinae</taxon>
        <taxon>Ancylostoma</taxon>
    </lineage>
</organism>
<accession>A0A016V7U3</accession>